<keyword evidence="2" id="KW-0560">Oxidoreductase</keyword>
<dbReference type="SUPFAM" id="SSF51735">
    <property type="entry name" value="NAD(P)-binding Rossmann-fold domains"/>
    <property type="match status" value="1"/>
</dbReference>
<feature type="region of interest" description="Disordered" evidence="4">
    <location>
        <begin position="1"/>
        <end position="28"/>
    </location>
</feature>
<evidence type="ECO:0000313" key="6">
    <source>
        <dbReference type="Proteomes" id="UP000233293"/>
    </source>
</evidence>
<dbReference type="PRINTS" id="PR00081">
    <property type="entry name" value="GDHRDH"/>
</dbReference>
<name>A0A2N3PTR9_9PROT</name>
<dbReference type="AlphaFoldDB" id="A0A2N3PTR9"/>
<dbReference type="OrthoDB" id="9810734at2"/>
<evidence type="ECO:0000256" key="4">
    <source>
        <dbReference type="SAM" id="MobiDB-lite"/>
    </source>
</evidence>
<proteinExistence type="inferred from homology"/>
<dbReference type="PANTHER" id="PTHR43115:SF4">
    <property type="entry name" value="DEHYDROGENASE_REDUCTASE SDR FAMILY MEMBER 11"/>
    <property type="match status" value="1"/>
</dbReference>
<dbReference type="GO" id="GO:0016491">
    <property type="term" value="F:oxidoreductase activity"/>
    <property type="evidence" value="ECO:0007669"/>
    <property type="project" value="UniProtKB-KW"/>
</dbReference>
<dbReference type="InterPro" id="IPR036291">
    <property type="entry name" value="NAD(P)-bd_dom_sf"/>
</dbReference>
<dbReference type="Gene3D" id="3.40.50.720">
    <property type="entry name" value="NAD(P)-binding Rossmann-like Domain"/>
    <property type="match status" value="1"/>
</dbReference>
<sequence length="274" mass="28385">MPPRSSISGKKTAAARSSPERRTSHNGEFSLKSLSSKVAWVVGAGSGIGEACAMTLAEAGATVVLTGRRRPLLEETAERITKSGGKAVVEDGDLGLPGKAEAIAKAISGLGRLDVMVNAAGVNVAGRRWSDLSAESIGQIVGGNLSAALLVSRSALGLMRPRKDGLLIHIGSWAAHFLGTLAGPVYTATKCGVVAMSHTINMEDGRNGIRSCVLSPGEVATPLLDQRPSPIGTEERAAMLQPADVADLVLYLAGLPPRVCVNEIIVSPTANRMY</sequence>
<dbReference type="InterPro" id="IPR002347">
    <property type="entry name" value="SDR_fam"/>
</dbReference>
<dbReference type="Proteomes" id="UP000233293">
    <property type="component" value="Unassembled WGS sequence"/>
</dbReference>
<comment type="similarity">
    <text evidence="1 3">Belongs to the short-chain dehydrogenases/reductases (SDR) family.</text>
</comment>
<evidence type="ECO:0000256" key="3">
    <source>
        <dbReference type="RuleBase" id="RU000363"/>
    </source>
</evidence>
<organism evidence="5 6">
    <name type="scientific">Telmatospirillum siberiense</name>
    <dbReference type="NCBI Taxonomy" id="382514"/>
    <lineage>
        <taxon>Bacteria</taxon>
        <taxon>Pseudomonadati</taxon>
        <taxon>Pseudomonadota</taxon>
        <taxon>Alphaproteobacteria</taxon>
        <taxon>Rhodospirillales</taxon>
        <taxon>Rhodospirillaceae</taxon>
        <taxon>Telmatospirillum</taxon>
    </lineage>
</organism>
<dbReference type="EMBL" id="PIUM01000017">
    <property type="protein sequence ID" value="PKU23802.1"/>
    <property type="molecule type" value="Genomic_DNA"/>
</dbReference>
<reference evidence="6" key="1">
    <citation type="submission" date="2017-12" db="EMBL/GenBank/DDBJ databases">
        <title>Draft genome sequence of Telmatospirillum siberiense 26-4b1T, an acidotolerant peatland alphaproteobacterium potentially involved in sulfur cycling.</title>
        <authorList>
            <person name="Hausmann B."/>
            <person name="Pjevac P."/>
            <person name="Schreck K."/>
            <person name="Herbold C.W."/>
            <person name="Daims H."/>
            <person name="Wagner M."/>
            <person name="Pester M."/>
            <person name="Loy A."/>
        </authorList>
    </citation>
    <scope>NUCLEOTIDE SEQUENCE [LARGE SCALE GENOMIC DNA]</scope>
    <source>
        <strain evidence="6">26-4b1</strain>
    </source>
</reference>
<dbReference type="PANTHER" id="PTHR43115">
    <property type="entry name" value="DEHYDROGENASE/REDUCTASE SDR FAMILY MEMBER 11"/>
    <property type="match status" value="1"/>
</dbReference>
<dbReference type="Pfam" id="PF00106">
    <property type="entry name" value="adh_short"/>
    <property type="match status" value="1"/>
</dbReference>
<protein>
    <submittedName>
        <fullName evidence="5">Oxidoreductase</fullName>
    </submittedName>
</protein>
<gene>
    <name evidence="5" type="ORF">CWS72_15050</name>
</gene>
<keyword evidence="6" id="KW-1185">Reference proteome</keyword>
<accession>A0A2N3PTR9</accession>
<evidence type="ECO:0000256" key="2">
    <source>
        <dbReference type="ARBA" id="ARBA00023002"/>
    </source>
</evidence>
<evidence type="ECO:0000256" key="1">
    <source>
        <dbReference type="ARBA" id="ARBA00006484"/>
    </source>
</evidence>
<evidence type="ECO:0000313" key="5">
    <source>
        <dbReference type="EMBL" id="PKU23802.1"/>
    </source>
</evidence>
<dbReference type="PRINTS" id="PR00080">
    <property type="entry name" value="SDRFAMILY"/>
</dbReference>
<comment type="caution">
    <text evidence="5">The sequence shown here is derived from an EMBL/GenBank/DDBJ whole genome shotgun (WGS) entry which is preliminary data.</text>
</comment>